<dbReference type="KEGG" id="pbn:PADG_06117"/>
<dbReference type="EMBL" id="KN275963">
    <property type="protein sequence ID" value="EEH50038.2"/>
    <property type="molecule type" value="Genomic_DNA"/>
</dbReference>
<evidence type="ECO:0000313" key="2">
    <source>
        <dbReference type="Proteomes" id="UP000001628"/>
    </source>
</evidence>
<dbReference type="RefSeq" id="XP_010761353.1">
    <property type="nucleotide sequence ID" value="XM_010763051.1"/>
</dbReference>
<protein>
    <submittedName>
        <fullName evidence="1">Uncharacterized protein</fullName>
    </submittedName>
</protein>
<organism evidence="1 2">
    <name type="scientific">Paracoccidioides brasiliensis (strain Pb18)</name>
    <dbReference type="NCBI Taxonomy" id="502780"/>
    <lineage>
        <taxon>Eukaryota</taxon>
        <taxon>Fungi</taxon>
        <taxon>Dikarya</taxon>
        <taxon>Ascomycota</taxon>
        <taxon>Pezizomycotina</taxon>
        <taxon>Eurotiomycetes</taxon>
        <taxon>Eurotiomycetidae</taxon>
        <taxon>Onygenales</taxon>
        <taxon>Ajellomycetaceae</taxon>
        <taxon>Paracoccidioides</taxon>
    </lineage>
</organism>
<gene>
    <name evidence="1" type="ORF">PADG_06117</name>
</gene>
<dbReference type="GeneID" id="22584916"/>
<evidence type="ECO:0000313" key="1">
    <source>
        <dbReference type="EMBL" id="EEH50038.2"/>
    </source>
</evidence>
<dbReference type="PANTHER" id="PTHR28038:SF1">
    <property type="entry name" value="ADL329WP"/>
    <property type="match status" value="1"/>
</dbReference>
<sequence>MATKKDMRRPDLVVPYVEPPEKRQDADMNSTVSSTMPMAAMFTKNKMIAWYALILTRHIDTFGKILSGISRTDYPTPVRLKQGFRYLLSPELDGREPRAEEEGLNAGIYGCDYVFRGCLCHISTPIFASPGEHRNENGSASSRSILLTNTPYPCTSFGGSHQ</sequence>
<dbReference type="AlphaFoldDB" id="C1GFT1"/>
<keyword evidence="2" id="KW-1185">Reference proteome</keyword>
<dbReference type="InParanoid" id="C1GFT1"/>
<dbReference type="OrthoDB" id="284718at2759"/>
<accession>C1GFT1</accession>
<dbReference type="OMA" id="QDADMNS"/>
<dbReference type="PANTHER" id="PTHR28038">
    <property type="entry name" value="ADL329WP"/>
    <property type="match status" value="1"/>
</dbReference>
<name>C1GFT1_PARBD</name>
<proteinExistence type="predicted"/>
<reference evidence="1 2" key="1">
    <citation type="journal article" date="2011" name="PLoS Genet.">
        <title>Comparative genomic analysis of human fungal pathogens causing paracoccidioidomycosis.</title>
        <authorList>
            <person name="Desjardins C.A."/>
            <person name="Champion M.D."/>
            <person name="Holder J.W."/>
            <person name="Muszewska A."/>
            <person name="Goldberg J."/>
            <person name="Bailao A.M."/>
            <person name="Brigido M.M."/>
            <person name="Ferreira M.E."/>
            <person name="Garcia A.M."/>
            <person name="Grynberg M."/>
            <person name="Gujja S."/>
            <person name="Heiman D.I."/>
            <person name="Henn M.R."/>
            <person name="Kodira C.D."/>
            <person name="Leon-Narvaez H."/>
            <person name="Longo L.V."/>
            <person name="Ma L.J."/>
            <person name="Malavazi I."/>
            <person name="Matsuo A.L."/>
            <person name="Morais F.V."/>
            <person name="Pereira M."/>
            <person name="Rodriguez-Brito S."/>
            <person name="Sakthikumar S."/>
            <person name="Salem-Izacc S.M."/>
            <person name="Sykes S.M."/>
            <person name="Teixeira M.M."/>
            <person name="Vallejo M.C."/>
            <person name="Walter M.E."/>
            <person name="Yandava C."/>
            <person name="Young S."/>
            <person name="Zeng Q."/>
            <person name="Zucker J."/>
            <person name="Felipe M.S."/>
            <person name="Goldman G.H."/>
            <person name="Haas B.J."/>
            <person name="McEwen J.G."/>
            <person name="Nino-Vega G."/>
            <person name="Puccia R."/>
            <person name="San-Blas G."/>
            <person name="Soares C.M."/>
            <person name="Birren B.W."/>
            <person name="Cuomo C.A."/>
        </authorList>
    </citation>
    <scope>NUCLEOTIDE SEQUENCE [LARGE SCALE GENOMIC DNA]</scope>
    <source>
        <strain evidence="1 2">Pb18</strain>
    </source>
</reference>
<dbReference type="Proteomes" id="UP000001628">
    <property type="component" value="Unassembled WGS sequence"/>
</dbReference>
<dbReference type="STRING" id="502780.C1GFT1"/>
<dbReference type="FunCoup" id="C1GFT1">
    <property type="interactions" value="17"/>
</dbReference>
<dbReference type="VEuPathDB" id="FungiDB:PADG_06117"/>
<dbReference type="HOGENOM" id="CLU_1704776_0_0_1"/>
<dbReference type="eggNOG" id="ENOG502S6JB">
    <property type="taxonomic scope" value="Eukaryota"/>
</dbReference>